<feature type="compositionally biased region" description="Basic and acidic residues" evidence="2">
    <location>
        <begin position="120"/>
        <end position="147"/>
    </location>
</feature>
<dbReference type="EMBL" id="CAJGYM010000039">
    <property type="protein sequence ID" value="CAD6193914.1"/>
    <property type="molecule type" value="Genomic_DNA"/>
</dbReference>
<dbReference type="InterPro" id="IPR003103">
    <property type="entry name" value="BAG_domain"/>
</dbReference>
<dbReference type="PROSITE" id="PS51035">
    <property type="entry name" value="BAG"/>
    <property type="match status" value="1"/>
</dbReference>
<dbReference type="Gene3D" id="1.20.58.890">
    <property type="match status" value="1"/>
</dbReference>
<evidence type="ECO:0000313" key="5">
    <source>
        <dbReference type="Proteomes" id="UP000835052"/>
    </source>
</evidence>
<sequence length="332" mass="37021">MVVVNIPIKILGRPSTQPQSTQHSPAAPQHSRSNSTSSAADGGFVVTSSTATNEPNFSSNLINVPVQRSRPVSRQSQVEEPERPPVIPLPAPEQSKRAEPEQEAKQESEQPQAVSASHSTEGEFQKLDIDSQNAQKEEGAEKQDGASRRRRLMRNQSVVDFNAKTIVALDKIEQQVELLRKTANQLEIEKEQILRALTEISVHSYMLRLAECDREEIVAVTDRLTKRTNSVQVVIETPRNEEQKKALENATQMIDEFTNQMTDNAPAAKQMLQTYLNACSSEETSGAINANFLKVIIECTADDQKRVKRRLENLLSQIENAQKTTAVLLEDE</sequence>
<feature type="compositionally biased region" description="Basic and acidic residues" evidence="2">
    <location>
        <begin position="94"/>
        <end position="108"/>
    </location>
</feature>
<keyword evidence="5" id="KW-1185">Reference proteome</keyword>
<comment type="caution">
    <text evidence="4">The sequence shown here is derived from an EMBL/GenBank/DDBJ whole genome shotgun (WGS) entry which is preliminary data.</text>
</comment>
<evidence type="ECO:0000259" key="3">
    <source>
        <dbReference type="PROSITE" id="PS51035"/>
    </source>
</evidence>
<dbReference type="GO" id="GO:0050821">
    <property type="term" value="P:protein stabilization"/>
    <property type="evidence" value="ECO:0007669"/>
    <property type="project" value="TreeGrafter"/>
</dbReference>
<dbReference type="GO" id="GO:0051087">
    <property type="term" value="F:protein-folding chaperone binding"/>
    <property type="evidence" value="ECO:0007669"/>
    <property type="project" value="InterPro"/>
</dbReference>
<dbReference type="OrthoDB" id="6284251at2759"/>
<feature type="domain" description="BAG" evidence="3">
    <location>
        <begin position="246"/>
        <end position="326"/>
    </location>
</feature>
<feature type="region of interest" description="Disordered" evidence="2">
    <location>
        <begin position="1"/>
        <end position="151"/>
    </location>
</feature>
<dbReference type="GO" id="GO:0000774">
    <property type="term" value="F:adenyl-nucleotide exchange factor activity"/>
    <property type="evidence" value="ECO:0007669"/>
    <property type="project" value="InterPro"/>
</dbReference>
<reference evidence="4" key="1">
    <citation type="submission" date="2020-10" db="EMBL/GenBank/DDBJ databases">
        <authorList>
            <person name="Kikuchi T."/>
        </authorList>
    </citation>
    <scope>NUCLEOTIDE SEQUENCE</scope>
    <source>
        <strain evidence="4">NKZ352</strain>
    </source>
</reference>
<dbReference type="AlphaFoldDB" id="A0A8S1HDW0"/>
<feature type="compositionally biased region" description="Polar residues" evidence="2">
    <location>
        <begin position="46"/>
        <end position="62"/>
    </location>
</feature>
<proteinExistence type="predicted"/>
<organism evidence="4 5">
    <name type="scientific">Caenorhabditis auriculariae</name>
    <dbReference type="NCBI Taxonomy" id="2777116"/>
    <lineage>
        <taxon>Eukaryota</taxon>
        <taxon>Metazoa</taxon>
        <taxon>Ecdysozoa</taxon>
        <taxon>Nematoda</taxon>
        <taxon>Chromadorea</taxon>
        <taxon>Rhabditida</taxon>
        <taxon>Rhabditina</taxon>
        <taxon>Rhabditomorpha</taxon>
        <taxon>Rhabditoidea</taxon>
        <taxon>Rhabditidae</taxon>
        <taxon>Peloderinae</taxon>
        <taxon>Caenorhabditis</taxon>
    </lineage>
</organism>
<feature type="compositionally biased region" description="Polar residues" evidence="2">
    <location>
        <begin position="14"/>
        <end position="39"/>
    </location>
</feature>
<dbReference type="PANTHER" id="PTHR12334">
    <property type="entry name" value="BAG FAMILY MOLECULAR CHAPERONE REGULATOR 2"/>
    <property type="match status" value="1"/>
</dbReference>
<dbReference type="InterPro" id="IPR037689">
    <property type="entry name" value="BAG2"/>
</dbReference>
<evidence type="ECO:0000256" key="2">
    <source>
        <dbReference type="SAM" id="MobiDB-lite"/>
    </source>
</evidence>
<accession>A0A8S1HDW0</accession>
<dbReference type="SMART" id="SM00264">
    <property type="entry name" value="BAG"/>
    <property type="match status" value="1"/>
</dbReference>
<evidence type="ECO:0000256" key="1">
    <source>
        <dbReference type="SAM" id="Coils"/>
    </source>
</evidence>
<dbReference type="PANTHER" id="PTHR12334:SF6">
    <property type="entry name" value="BAG FAMILY MOLECULAR CHAPERONE REGULATOR 2"/>
    <property type="match status" value="1"/>
</dbReference>
<feature type="compositionally biased region" description="Polar residues" evidence="2">
    <location>
        <begin position="109"/>
        <end position="119"/>
    </location>
</feature>
<gene>
    <name evidence="4" type="ORF">CAUJ_LOCUS9833</name>
</gene>
<name>A0A8S1HDW0_9PELO</name>
<protein>
    <recommendedName>
        <fullName evidence="3">BAG domain-containing protein</fullName>
    </recommendedName>
</protein>
<evidence type="ECO:0000313" key="4">
    <source>
        <dbReference type="EMBL" id="CAD6193914.1"/>
    </source>
</evidence>
<feature type="coiled-coil region" evidence="1">
    <location>
        <begin position="169"/>
        <end position="196"/>
    </location>
</feature>
<dbReference type="Proteomes" id="UP000835052">
    <property type="component" value="Unassembled WGS sequence"/>
</dbReference>
<feature type="coiled-coil region" evidence="1">
    <location>
        <begin position="301"/>
        <end position="331"/>
    </location>
</feature>
<keyword evidence="1" id="KW-0175">Coiled coil</keyword>